<evidence type="ECO:0000256" key="4">
    <source>
        <dbReference type="SAM" id="Phobius"/>
    </source>
</evidence>
<accession>A0A8C4SS85</accession>
<reference evidence="6" key="3">
    <citation type="submission" date="2025-09" db="UniProtKB">
        <authorList>
            <consortium name="Ensembl"/>
        </authorList>
    </citation>
    <scope>IDENTIFICATION</scope>
</reference>
<keyword evidence="1" id="KW-0430">Lectin</keyword>
<dbReference type="InterPro" id="IPR016186">
    <property type="entry name" value="C-type_lectin-like/link_sf"/>
</dbReference>
<dbReference type="InterPro" id="IPR050111">
    <property type="entry name" value="C-type_lectin/snaclec_domain"/>
</dbReference>
<keyword evidence="7" id="KW-1185">Reference proteome</keyword>
<keyword evidence="3" id="KW-0175">Coiled coil</keyword>
<feature type="domain" description="C-type lectin" evidence="5">
    <location>
        <begin position="190"/>
        <end position="300"/>
    </location>
</feature>
<dbReference type="AlphaFoldDB" id="A0A8C4SS85"/>
<dbReference type="PANTHER" id="PTHR22803">
    <property type="entry name" value="MANNOSE, PHOSPHOLIPASE, LECTIN RECEPTOR RELATED"/>
    <property type="match status" value="1"/>
</dbReference>
<feature type="coiled-coil region" evidence="3">
    <location>
        <begin position="90"/>
        <end position="131"/>
    </location>
</feature>
<dbReference type="InterPro" id="IPR001304">
    <property type="entry name" value="C-type_lectin-like"/>
</dbReference>
<dbReference type="Pfam" id="PF00059">
    <property type="entry name" value="Lectin_C"/>
    <property type="match status" value="1"/>
</dbReference>
<name>A0A8C4SS85_ERPCA</name>
<dbReference type="InterPro" id="IPR016187">
    <property type="entry name" value="CTDL_fold"/>
</dbReference>
<dbReference type="CDD" id="cd03590">
    <property type="entry name" value="CLECT_DC-SIGN_like"/>
    <property type="match status" value="1"/>
</dbReference>
<dbReference type="GO" id="GO:0030246">
    <property type="term" value="F:carbohydrate binding"/>
    <property type="evidence" value="ECO:0007669"/>
    <property type="project" value="UniProtKB-KW"/>
</dbReference>
<dbReference type="SMART" id="SM00034">
    <property type="entry name" value="CLECT"/>
    <property type="match status" value="1"/>
</dbReference>
<keyword evidence="4" id="KW-0812">Transmembrane</keyword>
<dbReference type="Gene3D" id="3.10.100.10">
    <property type="entry name" value="Mannose-Binding Protein A, subunit A"/>
    <property type="match status" value="1"/>
</dbReference>
<sequence>MVRTIDYQDFTEMETDPQAIEEPTTWKTEGVPAKPHFPVRPLYVILAAAALVGIVIVCLFLSKSSEMAAESQLLRAEQAKVQESCNSSTIESMEAEIEETQNKVSEVSSQMENLQSTVAEMSSQLQNVGAALKEMAPDMSTQMRKLQREVSRLSLQMRILQMGGSDKSFNLHEWEVNVRNETANSNWSDLSGHQYYFSSDRLSWSSARDTCTSMSSYLAVVTTEQEQDFIISKMRERSWVGLSDLEEESVWKWTTGEPVEQRFWESGEPNNEFDEDCGEIKENGKLNDIPCNLRRHFVCEKDDVGAQ</sequence>
<dbReference type="InterPro" id="IPR033989">
    <property type="entry name" value="CD209-like_CTLD"/>
</dbReference>
<dbReference type="Proteomes" id="UP000694620">
    <property type="component" value="Chromosome 17"/>
</dbReference>
<dbReference type="PROSITE" id="PS50041">
    <property type="entry name" value="C_TYPE_LECTIN_2"/>
    <property type="match status" value="1"/>
</dbReference>
<reference evidence="6" key="1">
    <citation type="submission" date="2021-06" db="EMBL/GenBank/DDBJ databases">
        <authorList>
            <consortium name="Wellcome Sanger Institute Data Sharing"/>
        </authorList>
    </citation>
    <scope>NUCLEOTIDE SEQUENCE [LARGE SCALE GENOMIC DNA]</scope>
</reference>
<evidence type="ECO:0000259" key="5">
    <source>
        <dbReference type="PROSITE" id="PS50041"/>
    </source>
</evidence>
<evidence type="ECO:0000256" key="1">
    <source>
        <dbReference type="ARBA" id="ARBA00022734"/>
    </source>
</evidence>
<keyword evidence="2" id="KW-1015">Disulfide bond</keyword>
<dbReference type="Ensembl" id="ENSECRT00000021779.1">
    <property type="protein sequence ID" value="ENSECRP00000021315.1"/>
    <property type="gene ID" value="ENSECRG00000014365.1"/>
</dbReference>
<organism evidence="6 7">
    <name type="scientific">Erpetoichthys calabaricus</name>
    <name type="common">Rope fish</name>
    <name type="synonym">Calamoichthys calabaricus</name>
    <dbReference type="NCBI Taxonomy" id="27687"/>
    <lineage>
        <taxon>Eukaryota</taxon>
        <taxon>Metazoa</taxon>
        <taxon>Chordata</taxon>
        <taxon>Craniata</taxon>
        <taxon>Vertebrata</taxon>
        <taxon>Euteleostomi</taxon>
        <taxon>Actinopterygii</taxon>
        <taxon>Polypteriformes</taxon>
        <taxon>Polypteridae</taxon>
        <taxon>Erpetoichthys</taxon>
    </lineage>
</organism>
<protein>
    <submittedName>
        <fullName evidence="6">C-type lectin domain family 4 member E-like</fullName>
    </submittedName>
</protein>
<dbReference type="SUPFAM" id="SSF56436">
    <property type="entry name" value="C-type lectin-like"/>
    <property type="match status" value="1"/>
</dbReference>
<dbReference type="PROSITE" id="PS00615">
    <property type="entry name" value="C_TYPE_LECTIN_1"/>
    <property type="match status" value="1"/>
</dbReference>
<reference evidence="6" key="2">
    <citation type="submission" date="2025-08" db="UniProtKB">
        <authorList>
            <consortium name="Ensembl"/>
        </authorList>
    </citation>
    <scope>IDENTIFICATION</scope>
</reference>
<evidence type="ECO:0000256" key="2">
    <source>
        <dbReference type="ARBA" id="ARBA00023157"/>
    </source>
</evidence>
<proteinExistence type="predicted"/>
<feature type="transmembrane region" description="Helical" evidence="4">
    <location>
        <begin position="42"/>
        <end position="61"/>
    </location>
</feature>
<dbReference type="GeneTree" id="ENSGT01030000234575"/>
<evidence type="ECO:0000256" key="3">
    <source>
        <dbReference type="SAM" id="Coils"/>
    </source>
</evidence>
<keyword evidence="4" id="KW-1133">Transmembrane helix</keyword>
<dbReference type="InterPro" id="IPR018378">
    <property type="entry name" value="C-type_lectin_CS"/>
</dbReference>
<evidence type="ECO:0000313" key="7">
    <source>
        <dbReference type="Proteomes" id="UP000694620"/>
    </source>
</evidence>
<keyword evidence="4" id="KW-0472">Membrane</keyword>
<evidence type="ECO:0000313" key="6">
    <source>
        <dbReference type="Ensembl" id="ENSECRP00000021315.1"/>
    </source>
</evidence>